<dbReference type="OrthoDB" id="5836549at2759"/>
<evidence type="ECO:0000259" key="9">
    <source>
        <dbReference type="PROSITE" id="PS50011"/>
    </source>
</evidence>
<feature type="compositionally biased region" description="Acidic residues" evidence="8">
    <location>
        <begin position="1872"/>
        <end position="1882"/>
    </location>
</feature>
<dbReference type="GO" id="GO:0001522">
    <property type="term" value="P:pseudouridine synthesis"/>
    <property type="evidence" value="ECO:0007669"/>
    <property type="project" value="InterPro"/>
</dbReference>
<dbReference type="GO" id="GO:0005524">
    <property type="term" value="F:ATP binding"/>
    <property type="evidence" value="ECO:0007669"/>
    <property type="project" value="InterPro"/>
</dbReference>
<dbReference type="Gene3D" id="3.30.200.20">
    <property type="entry name" value="Phosphorylase Kinase, domain 1"/>
    <property type="match status" value="1"/>
</dbReference>
<dbReference type="NCBIfam" id="TIGR00071">
    <property type="entry name" value="hisT_truA"/>
    <property type="match status" value="1"/>
</dbReference>
<comment type="similarity">
    <text evidence="2">Belongs to the tRNA pseudouridine synthase TruA family.</text>
</comment>
<evidence type="ECO:0000256" key="4">
    <source>
        <dbReference type="ARBA" id="ARBA00022525"/>
    </source>
</evidence>
<dbReference type="GO" id="GO:0009982">
    <property type="term" value="F:pseudouridine synthase activity"/>
    <property type="evidence" value="ECO:0007669"/>
    <property type="project" value="InterPro"/>
</dbReference>
<sequence length="2067" mass="228670">MSNSEEALQARVKVLEEEVARLKAQLSGKSDAAQSSRGTTPPSEAQENGRRSKKGKRAFDFAAHPRRHVALRLAYLGWQYQGFAVQENTDNTVEARVFEALLKTKLIQDRQSSNYHRCGRTDKGVSAFSQVISIDLRSSQFSGLGVTVPEGVEPKAGGGASAAELPYVKMLNRVLPPDIRALSWSPAHGGFSARFDCQSRTYRYYFPRGNLDIQLMSEAAKRYEGTHDFRNLCKMDVGNGVLQFQRTIASASIRPCDPSNLSSADPQDLYVFEVKGLAFLYHQVRCMMAVLLLIGQKLEAPEIINQLLDVENNPRKPQYSMAVDFPLVLYECDFDGLSWISESEEQTHVLSSLLQQWTQTAVKAQAVVCPDQESECPDDTTCCQMPDGKWGCCPMPSAVCCEDKRHCCPQGTTCDLRHSRCVSAPGDSTPLLRKFTAVRKAETSDAAMNEIPQDFPHSNDVICPDKVSSCPDATTCCQLTNGSYGCCPMPNAVCCEDHMHCCPADTVCDLEHAACIMTNELARMTDEATPIVQLKPAVDSVPCNDSVVCATGSTCCKKQDGSWACCPLPEAVCCEDHTHCCPHGTVCNLSEGTCDNPADLSLFVSMVMKVPALPQPSQPANEKCDPTFSCPQDSTCCKLASGAWGCCPLPQAVCCEDHQHCCPHNTVCNMAAGTCDGVSNAEVGSTVPWVSKTPAVAVTPDNERCDETTACPSGTTCCRQKTGTWACCQAVCCEDHEHCCPQGYKCDLVHQSCEHPSLPSMPWARKHPVLSVRPDSQQEHKCDAQTSCPRGSTCCFMVKISKWGCCPLPQAVCCGDGDHCCPSGYTCDKAKPICVKGKLQIPWFKKQPAMSTQGSEVTRNIEDVKCDNTTSCAAGTTCCRLSSGTWGCCPLVKAVCCEDHEHCCPHDYTCDLQTGTCIKPSSTNGVALALLDTLPALDKDEVMCDATRRCSKSQTCCRTSDADWACCPFQQAVCCEDMKHCCPKGYTCDPEERCTKESPLTCNEEDDDSLTKMESGSLLQEFNEEKTRSTTVIAQAEAEQFQEFCPSSVKHGMLQPRTKAPFHRGHSETGREAASRQAEFTQPLWRSSSRRKSPKKEEKRRAPFEKPSSSVVSPSIRRFEVRCCSDIYTSGGRSPELSSQPESVYIYAESINGYDTLCSGAVQDWSTLCLYTGNEQTCGVVRDPGFETEGTSIEALFGSDSSCESESIRGDCDSDSSCVNADWEWSFDSEWGSASSCSGSAASGYITDYDLGSSSSSSSIMEGQFRSTFGGHFKAGHCDLSVGRFDAGHYESAEGKHCYPAVNNSDKEYHRHVSRFKSGYQNVLAGNFEAGHWDLQVIHFETGQCDLPDRYFEPEQCDSLIGQFEAGHCDSIVGHFEAGYCGLPESRFEPGHSDSLIGCFEAGHCDSPNGHFDKASCDLYNASSECSTAICHKGKEHHSVFNLEDCSDLTWNKLQGVVSHPDRHYIGPFFHEMMKETEHDRNQEKVKINKGFLFHPQRFLQAKNSEYREGQEYSVLRHVQNGSYGDVFSVRDKQTGFTCAAKRIPLSSFSWEEVGTWSRLDSPRVLQLYGAVREDLSVVLFMDLKTGSLAQFLKARGCFPEDLALYYHRQVLQALEHLHGRKVIHLDVKVDNVLLSKDKRECFLCDFGLSEMLDQTGYSTKTFRGNGLRGTESHMSPEVAHGDPRSDKADIWSSCCMLLHMLSGHQPWTRYYTHPLCLKIVSEPAPLWEIPAACDPLTCDIIRGGLVKEPRERDSARELLEKSSRALRAVGGLTDPVQSAAQNQPRPQISPSTSLLNKPSVVPPPVSITTRRSQEALAALPRIQWVSTWRERAAEEDSDSEDTYEDSDGRTDRTERWLEYWGLRKQYRLSEDENSTDEETEPWAEGGRRERAAVEKQNEEEGESDEVIESDLGSLRELGSEDEWEPLHRLQILYGTRRRRDGDEWSETEDECVPSMTSLNHTTSCGQNSRLTLTCHRSVCSSDTDLTDKGSDWSDDLSSGVFSSYSSLTDERSFNVDWSVSTNQPPSISFKGFGVDIWVEDVSGKTFRIRERLRVKLGHVAIGISSQ</sequence>
<feature type="compositionally biased region" description="Polar residues" evidence="8">
    <location>
        <begin position="32"/>
        <end position="46"/>
    </location>
</feature>
<dbReference type="Pfam" id="PF00069">
    <property type="entry name" value="Pkinase"/>
    <property type="match status" value="1"/>
</dbReference>
<dbReference type="PROSITE" id="PS00108">
    <property type="entry name" value="PROTEIN_KINASE_ST"/>
    <property type="match status" value="1"/>
</dbReference>
<dbReference type="SMART" id="SM00277">
    <property type="entry name" value="GRAN"/>
    <property type="match status" value="8"/>
</dbReference>
<dbReference type="Gene3D" id="3.30.70.660">
    <property type="entry name" value="Pseudouridine synthase I, catalytic domain, C-terminal subdomain"/>
    <property type="match status" value="1"/>
</dbReference>
<comment type="caution">
    <text evidence="10">The sequence shown here is derived from an EMBL/GenBank/DDBJ whole genome shotgun (WGS) entry which is preliminary data.</text>
</comment>
<organism evidence="10 11">
    <name type="scientific">Clarias magur</name>
    <name type="common">Asian catfish</name>
    <name type="synonym">Macropteronotus magur</name>
    <dbReference type="NCBI Taxonomy" id="1594786"/>
    <lineage>
        <taxon>Eukaryota</taxon>
        <taxon>Metazoa</taxon>
        <taxon>Chordata</taxon>
        <taxon>Craniata</taxon>
        <taxon>Vertebrata</taxon>
        <taxon>Euteleostomi</taxon>
        <taxon>Actinopterygii</taxon>
        <taxon>Neopterygii</taxon>
        <taxon>Teleostei</taxon>
        <taxon>Ostariophysi</taxon>
        <taxon>Siluriformes</taxon>
        <taxon>Clariidae</taxon>
        <taxon>Clarias</taxon>
    </lineage>
</organism>
<dbReference type="InterPro" id="IPR020095">
    <property type="entry name" value="PsdUridine_synth_TruA_C"/>
</dbReference>
<dbReference type="PROSITE" id="PS50011">
    <property type="entry name" value="PROTEIN_KINASE_DOM"/>
    <property type="match status" value="1"/>
</dbReference>
<dbReference type="PROSITE" id="PS00799">
    <property type="entry name" value="GRANULINS"/>
    <property type="match status" value="8"/>
</dbReference>
<dbReference type="InterPro" id="IPR037277">
    <property type="entry name" value="Granulin_sf"/>
</dbReference>
<dbReference type="FunFam" id="2.10.25.160:FF:000001">
    <property type="entry name" value="Granulin precursor"/>
    <property type="match status" value="4"/>
</dbReference>
<name>A0A8J4UAZ5_CLAMG</name>
<dbReference type="Pfam" id="PF01416">
    <property type="entry name" value="PseudoU_synth_1"/>
    <property type="match status" value="1"/>
</dbReference>
<dbReference type="Gene3D" id="3.30.70.580">
    <property type="entry name" value="Pseudouridine synthase I, catalytic domain, N-terminal subdomain"/>
    <property type="match status" value="1"/>
</dbReference>
<dbReference type="InterPro" id="IPR011009">
    <property type="entry name" value="Kinase-like_dom_sf"/>
</dbReference>
<dbReference type="InterPro" id="IPR020094">
    <property type="entry name" value="TruA/RsuA/RluB/E/F_N"/>
</dbReference>
<feature type="compositionally biased region" description="Basic and acidic residues" evidence="8">
    <location>
        <begin position="1065"/>
        <end position="1074"/>
    </location>
</feature>
<dbReference type="InterPro" id="IPR001406">
    <property type="entry name" value="PsdUridine_synth_TruA"/>
</dbReference>
<keyword evidence="5" id="KW-0819">tRNA processing</keyword>
<dbReference type="Pfam" id="PF00396">
    <property type="entry name" value="Granulin"/>
    <property type="match status" value="8"/>
</dbReference>
<dbReference type="GO" id="GO:0005576">
    <property type="term" value="C:extracellular region"/>
    <property type="evidence" value="ECO:0007669"/>
    <property type="project" value="UniProtKB-SubCell"/>
</dbReference>
<evidence type="ECO:0000256" key="7">
    <source>
        <dbReference type="ARBA" id="ARBA00023235"/>
    </source>
</evidence>
<dbReference type="InterPro" id="IPR041707">
    <property type="entry name" value="Pus3-like"/>
</dbReference>
<feature type="region of interest" description="Disordered" evidence="8">
    <location>
        <begin position="1830"/>
        <end position="1851"/>
    </location>
</feature>
<dbReference type="HAMAP" id="MF_00171">
    <property type="entry name" value="TruA"/>
    <property type="match status" value="1"/>
</dbReference>
<dbReference type="Gene3D" id="1.10.510.10">
    <property type="entry name" value="Transferase(Phosphotransferase) domain 1"/>
    <property type="match status" value="1"/>
</dbReference>
<dbReference type="InterPro" id="IPR020097">
    <property type="entry name" value="PsdUridine_synth_TruA_a/b_dom"/>
</dbReference>
<feature type="region of interest" description="Disordered" evidence="8">
    <location>
        <begin position="1773"/>
        <end position="1806"/>
    </location>
</feature>
<evidence type="ECO:0000256" key="8">
    <source>
        <dbReference type="SAM" id="MobiDB-lite"/>
    </source>
</evidence>
<dbReference type="InterPro" id="IPR000118">
    <property type="entry name" value="Granulin"/>
</dbReference>
<dbReference type="InterPro" id="IPR008271">
    <property type="entry name" value="Ser/Thr_kinase_AS"/>
</dbReference>
<keyword evidence="4" id="KW-0964">Secreted</keyword>
<evidence type="ECO:0000256" key="6">
    <source>
        <dbReference type="ARBA" id="ARBA00023157"/>
    </source>
</evidence>
<feature type="region of interest" description="Disordered" evidence="8">
    <location>
        <begin position="1058"/>
        <end position="1110"/>
    </location>
</feature>
<feature type="region of interest" description="Disordered" evidence="8">
    <location>
        <begin position="1869"/>
        <end position="1910"/>
    </location>
</feature>
<dbReference type="GO" id="GO:0008033">
    <property type="term" value="P:tRNA processing"/>
    <property type="evidence" value="ECO:0007669"/>
    <property type="project" value="UniProtKB-KW"/>
</dbReference>
<dbReference type="SUPFAM" id="SSF57277">
    <property type="entry name" value="Granulin repeat"/>
    <property type="match status" value="8"/>
</dbReference>
<dbReference type="Gene3D" id="2.10.25.160">
    <property type="entry name" value="Granulin"/>
    <property type="match status" value="8"/>
</dbReference>
<dbReference type="PANTHER" id="PTHR12274:SF6">
    <property type="entry name" value="GRANULIN B"/>
    <property type="match status" value="1"/>
</dbReference>
<gene>
    <name evidence="10" type="primary">grn</name>
    <name evidence="10" type="ORF">DAT39_006309</name>
</gene>
<dbReference type="Proteomes" id="UP000727407">
    <property type="component" value="Unassembled WGS sequence"/>
</dbReference>
<dbReference type="FunFam" id="3.30.70.580:FF:000007">
    <property type="entry name" value="tRNA pseudouridine synthase"/>
    <property type="match status" value="1"/>
</dbReference>
<dbReference type="InterPro" id="IPR020103">
    <property type="entry name" value="PsdUridine_synth_cat_dom_sf"/>
</dbReference>
<comment type="similarity">
    <text evidence="3">Belongs to the granulin family.</text>
</comment>
<reference evidence="10" key="1">
    <citation type="submission" date="2020-07" db="EMBL/GenBank/DDBJ databases">
        <title>Clarias magur genome sequencing, assembly and annotation.</title>
        <authorList>
            <person name="Kushwaha B."/>
            <person name="Kumar R."/>
            <person name="Das P."/>
            <person name="Joshi C.G."/>
            <person name="Kumar D."/>
            <person name="Nagpure N.S."/>
            <person name="Pandey M."/>
            <person name="Agarwal S."/>
            <person name="Srivastava S."/>
            <person name="Singh M."/>
            <person name="Sahoo L."/>
            <person name="Jayasankar P."/>
            <person name="Meher P.K."/>
            <person name="Koringa P.G."/>
            <person name="Iquebal M.A."/>
            <person name="Das S.P."/>
            <person name="Bit A."/>
            <person name="Patnaik S."/>
            <person name="Patel N."/>
            <person name="Shah T.M."/>
            <person name="Hinsu A."/>
            <person name="Jena J.K."/>
        </authorList>
    </citation>
    <scope>NUCLEOTIDE SEQUENCE</scope>
    <source>
        <strain evidence="10">CIFAMagur01</strain>
        <tissue evidence="10">Testis</tissue>
    </source>
</reference>
<dbReference type="PANTHER" id="PTHR12274">
    <property type="entry name" value="GRANULIN"/>
    <property type="match status" value="1"/>
</dbReference>
<evidence type="ECO:0000313" key="11">
    <source>
        <dbReference type="Proteomes" id="UP000727407"/>
    </source>
</evidence>
<feature type="region of interest" description="Disordered" evidence="8">
    <location>
        <begin position="25"/>
        <end position="59"/>
    </location>
</feature>
<keyword evidence="11" id="KW-1185">Reference proteome</keyword>
<dbReference type="GO" id="GO:0004672">
    <property type="term" value="F:protein kinase activity"/>
    <property type="evidence" value="ECO:0007669"/>
    <property type="project" value="InterPro"/>
</dbReference>
<feature type="compositionally biased region" description="Polar residues" evidence="8">
    <location>
        <begin position="1776"/>
        <end position="1797"/>
    </location>
</feature>
<evidence type="ECO:0000256" key="5">
    <source>
        <dbReference type="ARBA" id="ARBA00022694"/>
    </source>
</evidence>
<feature type="compositionally biased region" description="Basic and acidic residues" evidence="8">
    <location>
        <begin position="1886"/>
        <end position="1899"/>
    </location>
</feature>
<feature type="compositionally biased region" description="Acidic residues" evidence="8">
    <location>
        <begin position="1900"/>
        <end position="1909"/>
    </location>
</feature>
<proteinExistence type="inferred from homology"/>
<feature type="compositionally biased region" description="Acidic residues" evidence="8">
    <location>
        <begin position="1836"/>
        <end position="1846"/>
    </location>
</feature>
<evidence type="ECO:0000256" key="3">
    <source>
        <dbReference type="ARBA" id="ARBA00010093"/>
    </source>
</evidence>
<dbReference type="InterPro" id="IPR000719">
    <property type="entry name" value="Prot_kinase_dom"/>
</dbReference>
<dbReference type="SUPFAM" id="SSF55120">
    <property type="entry name" value="Pseudouridine synthase"/>
    <property type="match status" value="1"/>
</dbReference>
<dbReference type="InterPro" id="IPR039036">
    <property type="entry name" value="Granulin_fam"/>
</dbReference>
<keyword evidence="6" id="KW-1015">Disulfide bond</keyword>
<protein>
    <submittedName>
        <fullName evidence="10">Granulins protein</fullName>
    </submittedName>
</protein>
<dbReference type="EMBL" id="QNUK01000065">
    <property type="protein sequence ID" value="KAF5903923.1"/>
    <property type="molecule type" value="Genomic_DNA"/>
</dbReference>
<evidence type="ECO:0000256" key="1">
    <source>
        <dbReference type="ARBA" id="ARBA00004613"/>
    </source>
</evidence>
<feature type="compositionally biased region" description="Basic and acidic residues" evidence="8">
    <location>
        <begin position="1095"/>
        <end position="1104"/>
    </location>
</feature>
<dbReference type="SUPFAM" id="SSF56112">
    <property type="entry name" value="Protein kinase-like (PK-like)"/>
    <property type="match status" value="1"/>
</dbReference>
<feature type="non-terminal residue" evidence="10">
    <location>
        <position position="2067"/>
    </location>
</feature>
<dbReference type="CDD" id="cd02569">
    <property type="entry name" value="PseudoU_synth_ScPus3"/>
    <property type="match status" value="1"/>
</dbReference>
<dbReference type="GO" id="GO:0003723">
    <property type="term" value="F:RNA binding"/>
    <property type="evidence" value="ECO:0007669"/>
    <property type="project" value="InterPro"/>
</dbReference>
<evidence type="ECO:0000313" key="10">
    <source>
        <dbReference type="EMBL" id="KAF5903923.1"/>
    </source>
</evidence>
<feature type="domain" description="Protein kinase" evidence="9">
    <location>
        <begin position="1513"/>
        <end position="1767"/>
    </location>
</feature>
<accession>A0A8J4UAZ5</accession>
<evidence type="ECO:0000256" key="2">
    <source>
        <dbReference type="ARBA" id="ARBA00009375"/>
    </source>
</evidence>
<dbReference type="SMART" id="SM00220">
    <property type="entry name" value="S_TKc"/>
    <property type="match status" value="1"/>
</dbReference>
<comment type="subcellular location">
    <subcellularLocation>
        <location evidence="1">Secreted</location>
    </subcellularLocation>
</comment>
<keyword evidence="7" id="KW-0413">Isomerase</keyword>